<feature type="region of interest" description="Disordered" evidence="1">
    <location>
        <begin position="61"/>
        <end position="103"/>
    </location>
</feature>
<sequence length="366" mass="40703">MISRDLLTHNSLKSKEGENGVGANSVTDSHHIVVDFEDKNRGLEGDMDMDMDMGIFAPVESSDCEEDDEEERSRRTNNGELDNTEDVDPSEEPSSSFQGCRKRKSNVLAEQNAECSEADKKMESNKVSKKKCIKCNMAIGVATKVCKACGEAQPMRRKLQKKIKKYDEAWASAPMENGKLNNLFDETNLLLHKWQLLGMYPLFLLGGKRRSKTVTQCLCPIKFKHPQNKEAQDTMRQIFVRLINAQQTALEPIVTKAPAQPPAPQLQLIQPQRALQPVIPSLVAQQVPVFQSLVQPLATHLPVTQSLCSTPPTVKGITDDDLMELRRLAPNAAIFTSMDISATAPLTGVRDKAVQHTVQVKVEKLD</sequence>
<keyword evidence="3" id="KW-1185">Reference proteome</keyword>
<protein>
    <submittedName>
        <fullName evidence="2">Zinc finger MYM-type protein 3-like</fullName>
    </submittedName>
</protein>
<evidence type="ECO:0000313" key="2">
    <source>
        <dbReference type="EMBL" id="KAI7794584.1"/>
    </source>
</evidence>
<accession>A0A9W7WD47</accession>
<dbReference type="Proteomes" id="UP001059041">
    <property type="component" value="Linkage Group LG21"/>
</dbReference>
<dbReference type="AlphaFoldDB" id="A0A9W7WD47"/>
<evidence type="ECO:0000313" key="3">
    <source>
        <dbReference type="Proteomes" id="UP001059041"/>
    </source>
</evidence>
<feature type="compositionally biased region" description="Acidic residues" evidence="1">
    <location>
        <begin position="82"/>
        <end position="91"/>
    </location>
</feature>
<reference evidence="2" key="1">
    <citation type="submission" date="2021-02" db="EMBL/GenBank/DDBJ databases">
        <title>Comparative genomics reveals that relaxation of natural selection precedes convergent phenotypic evolution of cavefish.</title>
        <authorList>
            <person name="Peng Z."/>
        </authorList>
    </citation>
    <scope>NUCLEOTIDE SEQUENCE</scope>
    <source>
        <tissue evidence="2">Muscle</tissue>
    </source>
</reference>
<feature type="region of interest" description="Disordered" evidence="1">
    <location>
        <begin position="1"/>
        <end position="26"/>
    </location>
</feature>
<proteinExistence type="predicted"/>
<organism evidence="2 3">
    <name type="scientific">Triplophysa rosa</name>
    <name type="common">Cave loach</name>
    <dbReference type="NCBI Taxonomy" id="992332"/>
    <lineage>
        <taxon>Eukaryota</taxon>
        <taxon>Metazoa</taxon>
        <taxon>Chordata</taxon>
        <taxon>Craniata</taxon>
        <taxon>Vertebrata</taxon>
        <taxon>Euteleostomi</taxon>
        <taxon>Actinopterygii</taxon>
        <taxon>Neopterygii</taxon>
        <taxon>Teleostei</taxon>
        <taxon>Ostariophysi</taxon>
        <taxon>Cypriniformes</taxon>
        <taxon>Nemacheilidae</taxon>
        <taxon>Triplophysa</taxon>
    </lineage>
</organism>
<evidence type="ECO:0000256" key="1">
    <source>
        <dbReference type="SAM" id="MobiDB-lite"/>
    </source>
</evidence>
<name>A0A9W7WD47_TRIRA</name>
<dbReference type="EMBL" id="JAFHDT010000021">
    <property type="protein sequence ID" value="KAI7794584.1"/>
    <property type="molecule type" value="Genomic_DNA"/>
</dbReference>
<gene>
    <name evidence="2" type="ORF">IRJ41_016777</name>
</gene>
<comment type="caution">
    <text evidence="2">The sequence shown here is derived from an EMBL/GenBank/DDBJ whole genome shotgun (WGS) entry which is preliminary data.</text>
</comment>